<reference evidence="4" key="1">
    <citation type="journal article" date="2019" name="Int. J. Syst. Evol. Microbiol.">
        <title>The Global Catalogue of Microorganisms (GCM) 10K type strain sequencing project: providing services to taxonomists for standard genome sequencing and annotation.</title>
        <authorList>
            <consortium name="The Broad Institute Genomics Platform"/>
            <consortium name="The Broad Institute Genome Sequencing Center for Infectious Disease"/>
            <person name="Wu L."/>
            <person name="Ma J."/>
        </authorList>
    </citation>
    <scope>NUCLEOTIDE SEQUENCE [LARGE SCALE GENOMIC DNA]</scope>
    <source>
        <strain evidence="4">JCM 16949</strain>
    </source>
</reference>
<protein>
    <recommendedName>
        <fullName evidence="5">DUF1206 domain-containing protein</fullName>
    </recommendedName>
</protein>
<evidence type="ECO:0000313" key="3">
    <source>
        <dbReference type="EMBL" id="GAA3736485.1"/>
    </source>
</evidence>
<dbReference type="Proteomes" id="UP001501004">
    <property type="component" value="Unassembled WGS sequence"/>
</dbReference>
<evidence type="ECO:0008006" key="5">
    <source>
        <dbReference type="Google" id="ProtNLM"/>
    </source>
</evidence>
<name>A0ABP7FCS1_9MICO</name>
<dbReference type="RefSeq" id="WP_344754457.1">
    <property type="nucleotide sequence ID" value="NZ_BAABAE010000003.1"/>
</dbReference>
<sequence>MTDTTEFATTDDTGIETPRADTADASSSRVRPRIRFGAIAWGLIVCAIAGAVLTVIGTPGARSAFASWLGSLTPGGYVLIGVLVLGGLILLWGLLGVIRRLQRQRSSRPIG</sequence>
<keyword evidence="2" id="KW-1133">Transmembrane helix</keyword>
<evidence type="ECO:0000256" key="2">
    <source>
        <dbReference type="SAM" id="Phobius"/>
    </source>
</evidence>
<evidence type="ECO:0000256" key="1">
    <source>
        <dbReference type="SAM" id="MobiDB-lite"/>
    </source>
</evidence>
<accession>A0ABP7FCS1</accession>
<feature type="compositionally biased region" description="Low complexity" evidence="1">
    <location>
        <begin position="1"/>
        <end position="12"/>
    </location>
</feature>
<keyword evidence="2" id="KW-0812">Transmembrane</keyword>
<feature type="transmembrane region" description="Helical" evidence="2">
    <location>
        <begin position="36"/>
        <end position="56"/>
    </location>
</feature>
<organism evidence="3 4">
    <name type="scientific">Leifsonella bigeumensis</name>
    <dbReference type="NCBI Taxonomy" id="433643"/>
    <lineage>
        <taxon>Bacteria</taxon>
        <taxon>Bacillati</taxon>
        <taxon>Actinomycetota</taxon>
        <taxon>Actinomycetes</taxon>
        <taxon>Micrococcales</taxon>
        <taxon>Microbacteriaceae</taxon>
        <taxon>Leifsonella</taxon>
    </lineage>
</organism>
<comment type="caution">
    <text evidence="3">The sequence shown here is derived from an EMBL/GenBank/DDBJ whole genome shotgun (WGS) entry which is preliminary data.</text>
</comment>
<feature type="transmembrane region" description="Helical" evidence="2">
    <location>
        <begin position="76"/>
        <end position="98"/>
    </location>
</feature>
<keyword evidence="4" id="KW-1185">Reference proteome</keyword>
<feature type="region of interest" description="Disordered" evidence="1">
    <location>
        <begin position="1"/>
        <end position="30"/>
    </location>
</feature>
<keyword evidence="2" id="KW-0472">Membrane</keyword>
<dbReference type="EMBL" id="BAABAE010000003">
    <property type="protein sequence ID" value="GAA3736485.1"/>
    <property type="molecule type" value="Genomic_DNA"/>
</dbReference>
<proteinExistence type="predicted"/>
<evidence type="ECO:0000313" key="4">
    <source>
        <dbReference type="Proteomes" id="UP001501004"/>
    </source>
</evidence>
<gene>
    <name evidence="3" type="ORF">GCM10022239_10420</name>
</gene>